<reference evidence="1 2" key="1">
    <citation type="submission" date="2024-09" db="EMBL/GenBank/DDBJ databases">
        <authorList>
            <person name="Sun Q."/>
            <person name="Mori K."/>
        </authorList>
    </citation>
    <scope>NUCLEOTIDE SEQUENCE [LARGE SCALE GENOMIC DNA]</scope>
    <source>
        <strain evidence="1 2">CCM 7228</strain>
    </source>
</reference>
<dbReference type="Gene3D" id="3.30.200.20">
    <property type="entry name" value="Phosphorylase Kinase, domain 1"/>
    <property type="match status" value="1"/>
</dbReference>
<evidence type="ECO:0000313" key="1">
    <source>
        <dbReference type="EMBL" id="MFC0270182.1"/>
    </source>
</evidence>
<organism evidence="1 2">
    <name type="scientific">Metabacillus herbersteinensis</name>
    <dbReference type="NCBI Taxonomy" id="283816"/>
    <lineage>
        <taxon>Bacteria</taxon>
        <taxon>Bacillati</taxon>
        <taxon>Bacillota</taxon>
        <taxon>Bacilli</taxon>
        <taxon>Bacillales</taxon>
        <taxon>Bacillaceae</taxon>
        <taxon>Metabacillus</taxon>
    </lineage>
</organism>
<dbReference type="SUPFAM" id="SSF56112">
    <property type="entry name" value="Protein kinase-like (PK-like)"/>
    <property type="match status" value="1"/>
</dbReference>
<protein>
    <submittedName>
        <fullName evidence="1">Spore coat protein YsxE</fullName>
    </submittedName>
</protein>
<keyword evidence="1" id="KW-0946">Virion</keyword>
<keyword evidence="2" id="KW-1185">Reference proteome</keyword>
<proteinExistence type="predicted"/>
<dbReference type="Proteomes" id="UP001589854">
    <property type="component" value="Unassembled WGS sequence"/>
</dbReference>
<gene>
    <name evidence="1" type="primary">ysxE</name>
    <name evidence="1" type="ORF">ACFFIX_01740</name>
</gene>
<name>A0ABV6G930_9BACI</name>
<dbReference type="PANTHER" id="PTHR39179:SF3">
    <property type="entry name" value="COTS-RELATED PROTEIN"/>
    <property type="match status" value="1"/>
</dbReference>
<dbReference type="InterPro" id="IPR011009">
    <property type="entry name" value="Kinase-like_dom_sf"/>
</dbReference>
<dbReference type="InterPro" id="IPR014253">
    <property type="entry name" value="Spore_coat_YsxE"/>
</dbReference>
<evidence type="ECO:0000313" key="2">
    <source>
        <dbReference type="Proteomes" id="UP001589854"/>
    </source>
</evidence>
<dbReference type="PANTHER" id="PTHR39179">
    <property type="entry name" value="SPORE COAT PROTEIN I"/>
    <property type="match status" value="1"/>
</dbReference>
<accession>A0ABV6G930</accession>
<dbReference type="InterPro" id="IPR047175">
    <property type="entry name" value="CotS-like"/>
</dbReference>
<dbReference type="RefSeq" id="WP_378930350.1">
    <property type="nucleotide sequence ID" value="NZ_JBHLVO010000001.1"/>
</dbReference>
<dbReference type="EMBL" id="JBHLVO010000001">
    <property type="protein sequence ID" value="MFC0270182.1"/>
    <property type="molecule type" value="Genomic_DNA"/>
</dbReference>
<dbReference type="Gene3D" id="3.90.1200.10">
    <property type="match status" value="1"/>
</dbReference>
<dbReference type="NCBIfam" id="TIGR02904">
    <property type="entry name" value="spore_ysxE"/>
    <property type="match status" value="1"/>
</dbReference>
<comment type="caution">
    <text evidence="1">The sequence shown here is derived from an EMBL/GenBank/DDBJ whole genome shotgun (WGS) entry which is preliminary data.</text>
</comment>
<keyword evidence="1" id="KW-0167">Capsid protein</keyword>
<sequence length="347" mass="41534">MKKMVDETSVILEQYDLTPEYVETLSNKVKKVYTSSGPYVLKKLSKKRNTRFTELINSVDEKGYVGYVPIFQNKNRELFTPHYNDLYYLMPWLPNEPEGEKDERHQYLFREVAELHRRTVREVKLTGQEATIHYDAIVKGWEEGKEFFEKYVDECEKQLYLAPFELQTLTYYIEASRAAEFSRKKLDEWSERMKEKEATRLVVNHGRLSAHHFLYDEQGTGFFTNFEQARLSSPIDDMLIFFKKTLRGYPKQCNDCVNWFYTYQKSFPFSEEEMLLFLSYLSYPDRIVRVLKNNAGKDRTLGELNRNQELLKAYWQFKNVEYFVMKVSEIEEKKKLEQQQKEEAQSS</sequence>